<feature type="transmembrane region" description="Helical" evidence="2">
    <location>
        <begin position="54"/>
        <end position="72"/>
    </location>
</feature>
<evidence type="ECO:0000313" key="4">
    <source>
        <dbReference type="Proteomes" id="UP001179121"/>
    </source>
</evidence>
<sequence>MAMWIRYLNALLGSLVLTTGLWIAVGELSPPAAVAVYGLIAGALGWLCSNNTAIWAWTTLLFGAESLAWPISMMVRIKLAGMDPTEQQMQDMLTAILFGLFSSIFWFTFAYGLFKRTRIPEGTAQASPQRVGDATSSAPPGRRRRSQKGRRA</sequence>
<feature type="transmembrane region" description="Helical" evidence="2">
    <location>
        <begin position="7"/>
        <end position="25"/>
    </location>
</feature>
<gene>
    <name evidence="3" type="ORF">DNFV4_00410</name>
</gene>
<dbReference type="EMBL" id="OX365700">
    <property type="protein sequence ID" value="CAI4029990.1"/>
    <property type="molecule type" value="Genomic_DNA"/>
</dbReference>
<evidence type="ECO:0000256" key="1">
    <source>
        <dbReference type="SAM" id="MobiDB-lite"/>
    </source>
</evidence>
<keyword evidence="4" id="KW-1185">Reference proteome</keyword>
<feature type="transmembrane region" description="Helical" evidence="2">
    <location>
        <begin position="31"/>
        <end position="47"/>
    </location>
</feature>
<feature type="transmembrane region" description="Helical" evidence="2">
    <location>
        <begin position="92"/>
        <end position="114"/>
    </location>
</feature>
<organism evidence="3 4">
    <name type="scientific">Nitrospira tepida</name>
    <dbReference type="NCBI Taxonomy" id="2973512"/>
    <lineage>
        <taxon>Bacteria</taxon>
        <taxon>Pseudomonadati</taxon>
        <taxon>Nitrospirota</taxon>
        <taxon>Nitrospiria</taxon>
        <taxon>Nitrospirales</taxon>
        <taxon>Nitrospiraceae</taxon>
        <taxon>Nitrospira</taxon>
    </lineage>
</organism>
<dbReference type="RefSeq" id="WP_289267002.1">
    <property type="nucleotide sequence ID" value="NZ_OX365700.1"/>
</dbReference>
<keyword evidence="2" id="KW-1133">Transmembrane helix</keyword>
<feature type="compositionally biased region" description="Basic residues" evidence="1">
    <location>
        <begin position="141"/>
        <end position="152"/>
    </location>
</feature>
<accession>A0AA86T1D9</accession>
<dbReference type="Proteomes" id="UP001179121">
    <property type="component" value="Chromosome"/>
</dbReference>
<keyword evidence="2" id="KW-0812">Transmembrane</keyword>
<dbReference type="AlphaFoldDB" id="A0AA86T1D9"/>
<keyword evidence="2" id="KW-0472">Membrane</keyword>
<name>A0AA86T1D9_9BACT</name>
<evidence type="ECO:0000256" key="2">
    <source>
        <dbReference type="SAM" id="Phobius"/>
    </source>
</evidence>
<proteinExistence type="predicted"/>
<reference evidence="3" key="1">
    <citation type="submission" date="2022-10" db="EMBL/GenBank/DDBJ databases">
        <authorList>
            <person name="Koch H."/>
        </authorList>
    </citation>
    <scope>NUCLEOTIDE SEQUENCE</scope>
    <source>
        <strain evidence="3">DNF</strain>
    </source>
</reference>
<feature type="compositionally biased region" description="Polar residues" evidence="1">
    <location>
        <begin position="124"/>
        <end position="138"/>
    </location>
</feature>
<evidence type="ECO:0000313" key="3">
    <source>
        <dbReference type="EMBL" id="CAI4029990.1"/>
    </source>
</evidence>
<feature type="region of interest" description="Disordered" evidence="1">
    <location>
        <begin position="124"/>
        <end position="152"/>
    </location>
</feature>
<protein>
    <submittedName>
        <fullName evidence="3">Uncharacterized protein</fullName>
    </submittedName>
</protein>
<dbReference type="KEGG" id="nti:DNFV4_00410"/>